<feature type="transmembrane region" description="Helical" evidence="1">
    <location>
        <begin position="21"/>
        <end position="38"/>
    </location>
</feature>
<reference evidence="2" key="2">
    <citation type="submission" date="2020-09" db="EMBL/GenBank/DDBJ databases">
        <authorList>
            <person name="Sun Q."/>
            <person name="Ohkuma M."/>
        </authorList>
    </citation>
    <scope>NUCLEOTIDE SEQUENCE</scope>
    <source>
        <strain evidence="2">JCM 4637</strain>
    </source>
</reference>
<evidence type="ECO:0000313" key="2">
    <source>
        <dbReference type="EMBL" id="GHC84416.1"/>
    </source>
</evidence>
<sequence>MSQPLAPAGAHDRVAPRLARAAVFAAVCVVLSALGHVLGSTATVPWWTLAVGFTGVFALAAPLAGRTRSLPGITFAMTAGQLALHALFGVGQSHAGSVQGGGEGPLSGLAAQLMCGGDAGMSEAEARKVLATAGLDPASGAHAAHGAGASGASYDGYDALGTGGGQDIGATAVGCLHSLVPSLPMLLGHLLAALATGWLLRHGDLALRRLARLSAYGAHEVAVRGLVRALRAAFALVRALWAGLSGAPTCGPLTVPAPFLVPVRTGEEDLQHSVIRRGPPATAFSLAA</sequence>
<dbReference type="RefSeq" id="WP_189822600.1">
    <property type="nucleotide sequence ID" value="NZ_BMVC01000002.1"/>
</dbReference>
<gene>
    <name evidence="2" type="ORF">GCM10010334_14260</name>
</gene>
<feature type="transmembrane region" description="Helical" evidence="1">
    <location>
        <begin position="44"/>
        <end position="63"/>
    </location>
</feature>
<organism evidence="2 3">
    <name type="scientific">Streptomyces finlayi</name>
    <dbReference type="NCBI Taxonomy" id="67296"/>
    <lineage>
        <taxon>Bacteria</taxon>
        <taxon>Bacillati</taxon>
        <taxon>Actinomycetota</taxon>
        <taxon>Actinomycetes</taxon>
        <taxon>Kitasatosporales</taxon>
        <taxon>Streptomycetaceae</taxon>
        <taxon>Streptomyces</taxon>
    </lineage>
</organism>
<dbReference type="EMBL" id="BMVC01000002">
    <property type="protein sequence ID" value="GHC84416.1"/>
    <property type="molecule type" value="Genomic_DNA"/>
</dbReference>
<keyword evidence="1" id="KW-1133">Transmembrane helix</keyword>
<comment type="caution">
    <text evidence="2">The sequence shown here is derived from an EMBL/GenBank/DDBJ whole genome shotgun (WGS) entry which is preliminary data.</text>
</comment>
<reference evidence="2" key="1">
    <citation type="journal article" date="2014" name="Int. J. Syst. Evol. Microbiol.">
        <title>Complete genome sequence of Corynebacterium casei LMG S-19264T (=DSM 44701T), isolated from a smear-ripened cheese.</title>
        <authorList>
            <consortium name="US DOE Joint Genome Institute (JGI-PGF)"/>
            <person name="Walter F."/>
            <person name="Albersmeier A."/>
            <person name="Kalinowski J."/>
            <person name="Ruckert C."/>
        </authorList>
    </citation>
    <scope>NUCLEOTIDE SEQUENCE</scope>
    <source>
        <strain evidence="2">JCM 4637</strain>
    </source>
</reference>
<keyword evidence="1" id="KW-0812">Transmembrane</keyword>
<protein>
    <recommendedName>
        <fullName evidence="4">Integral membrane protein</fullName>
    </recommendedName>
</protein>
<evidence type="ECO:0000313" key="3">
    <source>
        <dbReference type="Proteomes" id="UP000638353"/>
    </source>
</evidence>
<evidence type="ECO:0008006" key="4">
    <source>
        <dbReference type="Google" id="ProtNLM"/>
    </source>
</evidence>
<evidence type="ECO:0000256" key="1">
    <source>
        <dbReference type="SAM" id="Phobius"/>
    </source>
</evidence>
<dbReference type="AlphaFoldDB" id="A0A918WUC5"/>
<keyword evidence="1" id="KW-0472">Membrane</keyword>
<proteinExistence type="predicted"/>
<name>A0A918WUC5_9ACTN</name>
<accession>A0A918WUC5</accession>
<dbReference type="Proteomes" id="UP000638353">
    <property type="component" value="Unassembled WGS sequence"/>
</dbReference>